<gene>
    <name evidence="1" type="ordered locus">Mmc1_1236</name>
</gene>
<protein>
    <submittedName>
        <fullName evidence="1">Uncharacterized protein</fullName>
    </submittedName>
</protein>
<reference evidence="2" key="1">
    <citation type="journal article" date="2009" name="Appl. Environ. Microbiol.">
        <title>Complete genome sequence of the chemolithoautotrophic marine magnetotactic coccus strain MC-1.</title>
        <authorList>
            <person name="Schubbe S."/>
            <person name="Williams T.J."/>
            <person name="Xie G."/>
            <person name="Kiss H.E."/>
            <person name="Brettin T.S."/>
            <person name="Martinez D."/>
            <person name="Ross C.A."/>
            <person name="Schuler D."/>
            <person name="Cox B.L."/>
            <person name="Nealson K.H."/>
            <person name="Bazylinski D.A."/>
        </authorList>
    </citation>
    <scope>NUCLEOTIDE SEQUENCE [LARGE SCALE GENOMIC DNA]</scope>
    <source>
        <strain evidence="2">ATCC BAA-1437 / JCM 17883 / MC-1</strain>
    </source>
</reference>
<dbReference type="AlphaFoldDB" id="A0L704"/>
<dbReference type="OrthoDB" id="5954222at2"/>
<dbReference type="STRING" id="156889.Mmc1_1236"/>
<evidence type="ECO:0000313" key="1">
    <source>
        <dbReference type="EMBL" id="ABK43747.1"/>
    </source>
</evidence>
<proteinExistence type="predicted"/>
<organism evidence="1 2">
    <name type="scientific">Magnetococcus marinus (strain ATCC BAA-1437 / JCM 17883 / MC-1)</name>
    <dbReference type="NCBI Taxonomy" id="156889"/>
    <lineage>
        <taxon>Bacteria</taxon>
        <taxon>Pseudomonadati</taxon>
        <taxon>Pseudomonadota</taxon>
        <taxon>Magnetococcia</taxon>
        <taxon>Magnetococcales</taxon>
        <taxon>Magnetococcaceae</taxon>
        <taxon>Magnetococcus</taxon>
    </lineage>
</organism>
<dbReference type="Pfam" id="PF20121">
    <property type="entry name" value="DUF6511"/>
    <property type="match status" value="1"/>
</dbReference>
<reference evidence="1 2" key="2">
    <citation type="journal article" date="2012" name="Int. J. Syst. Evol. Microbiol.">
        <title>Magnetococcus marinus gen. nov., sp. nov., a marine, magnetotactic bacterium that represents a novel lineage (Magnetococcaceae fam. nov.; Magnetococcales ord. nov.) at the base of the Alphaproteobacteria.</title>
        <authorList>
            <person name="Bazylinski D.A."/>
            <person name="Williams T.J."/>
            <person name="Lefevre C.T."/>
            <person name="Berg R.J."/>
            <person name="Zhang C.L."/>
            <person name="Bowser S.S."/>
            <person name="Dean A.J."/>
            <person name="Beveridge T.J."/>
        </authorList>
    </citation>
    <scope>NUCLEOTIDE SEQUENCE [LARGE SCALE GENOMIC DNA]</scope>
    <source>
        <strain evidence="2">ATCC BAA-1437 / JCM 17883 / MC-1</strain>
    </source>
</reference>
<dbReference type="HOGENOM" id="CLU_1823023_0_0_5"/>
<dbReference type="InterPro" id="IPR045422">
    <property type="entry name" value="DUF6511"/>
</dbReference>
<dbReference type="KEGG" id="mgm:Mmc1_1236"/>
<accession>A0L704</accession>
<dbReference type="Proteomes" id="UP000002586">
    <property type="component" value="Chromosome"/>
</dbReference>
<sequence length="141" mass="16220">MAMAWTRRKSTWHDPDWGWIKLPPGLRTRRVGLAALNRKERSLFQRHLKRHSSHVLIWLLRKVRAVPEDLILEVHNMVDATELEKAAMAAALPSLGEYVASIGMQRPLAEYSKEEVLTMVEVVITAYQEYMASAKPDEIPF</sequence>
<dbReference type="eggNOG" id="ENOG50332SR">
    <property type="taxonomic scope" value="Bacteria"/>
</dbReference>
<name>A0L704_MAGMM</name>
<keyword evidence="2" id="KW-1185">Reference proteome</keyword>
<dbReference type="RefSeq" id="WP_011712902.1">
    <property type="nucleotide sequence ID" value="NC_008576.1"/>
</dbReference>
<evidence type="ECO:0000313" key="2">
    <source>
        <dbReference type="Proteomes" id="UP000002586"/>
    </source>
</evidence>
<dbReference type="EMBL" id="CP000471">
    <property type="protein sequence ID" value="ABK43747.1"/>
    <property type="molecule type" value="Genomic_DNA"/>
</dbReference>